<evidence type="ECO:0000256" key="1">
    <source>
        <dbReference type="SAM" id="MobiDB-lite"/>
    </source>
</evidence>
<keyword evidence="3" id="KW-1185">Reference proteome</keyword>
<dbReference type="Proteomes" id="UP000304912">
    <property type="component" value="Chromosome"/>
</dbReference>
<reference evidence="2 3" key="1">
    <citation type="submission" date="2019-04" db="EMBL/GenBank/DDBJ databases">
        <title>Salinimonas iocasae sp. nov., a halophilic bacterium isolated from the outer tube casing of tubeworms in Okinawa Trough.</title>
        <authorList>
            <person name="Zhang H."/>
            <person name="Wang H."/>
            <person name="Li C."/>
        </authorList>
    </citation>
    <scope>NUCLEOTIDE SEQUENCE [LARGE SCALE GENOMIC DNA]</scope>
    <source>
        <strain evidence="2 3">KX18D6</strain>
    </source>
</reference>
<dbReference type="KEGG" id="salk:FBQ74_07690"/>
<gene>
    <name evidence="2" type="ORF">FBQ74_07690</name>
</gene>
<evidence type="ECO:0000313" key="2">
    <source>
        <dbReference type="EMBL" id="QCZ93376.1"/>
    </source>
</evidence>
<evidence type="ECO:0000313" key="3">
    <source>
        <dbReference type="Proteomes" id="UP000304912"/>
    </source>
</evidence>
<dbReference type="RefSeq" id="WP_139756121.1">
    <property type="nucleotide sequence ID" value="NZ_CP039852.1"/>
</dbReference>
<accession>A0A5B7YDS9</accession>
<sequence length="72" mass="7664">MNAAALFAMLGENPDMSISSLSESQHAAIEQWKAQAGILNANLAIAEPTDPSDPVPDPVPEPDDYPKDPESF</sequence>
<name>A0A5B7YDS9_9ALTE</name>
<proteinExistence type="predicted"/>
<feature type="region of interest" description="Disordered" evidence="1">
    <location>
        <begin position="46"/>
        <end position="72"/>
    </location>
</feature>
<dbReference type="AlphaFoldDB" id="A0A5B7YDS9"/>
<protein>
    <submittedName>
        <fullName evidence="2">Uncharacterized protein</fullName>
    </submittedName>
</protein>
<organism evidence="2 3">
    <name type="scientific">Salinimonas iocasae</name>
    <dbReference type="NCBI Taxonomy" id="2572577"/>
    <lineage>
        <taxon>Bacteria</taxon>
        <taxon>Pseudomonadati</taxon>
        <taxon>Pseudomonadota</taxon>
        <taxon>Gammaproteobacteria</taxon>
        <taxon>Alteromonadales</taxon>
        <taxon>Alteromonadaceae</taxon>
        <taxon>Alteromonas/Salinimonas group</taxon>
        <taxon>Salinimonas</taxon>
    </lineage>
</organism>
<dbReference type="EMBL" id="CP039852">
    <property type="protein sequence ID" value="QCZ93376.1"/>
    <property type="molecule type" value="Genomic_DNA"/>
</dbReference>